<gene>
    <name evidence="1" type="ORF">M099_4517</name>
</gene>
<dbReference type="AlphaFoldDB" id="A0A069S445"/>
<reference evidence="1 2" key="1">
    <citation type="submission" date="2014-04" db="EMBL/GenBank/DDBJ databases">
        <authorList>
            <person name="Sears C."/>
            <person name="Carroll K."/>
            <person name="Sack B.R."/>
            <person name="Qadri F."/>
            <person name="Myers L.L."/>
            <person name="Chung G.-T."/>
            <person name="Escheverria P."/>
            <person name="Fraser C.M."/>
            <person name="Sadzewicz L."/>
            <person name="Shefchek K.A."/>
            <person name="Tallon L."/>
            <person name="Das S.P."/>
            <person name="Daugherty S."/>
            <person name="Mongodin E.F."/>
        </authorList>
    </citation>
    <scope>NUCLEOTIDE SEQUENCE [LARGE SCALE GENOMIC DNA]</scope>
    <source>
        <strain evidence="1 2">3975 RP4</strain>
    </source>
</reference>
<evidence type="ECO:0000313" key="2">
    <source>
        <dbReference type="Proteomes" id="UP000027661"/>
    </source>
</evidence>
<sequence>MTIHASKLSTSKKYNKEVFCIMFAAKSVPAYRIRQQFRSGAKINAKSAFKET</sequence>
<comment type="caution">
    <text evidence="1">The sequence shown here is derived from an EMBL/GenBank/DDBJ whole genome shotgun (WGS) entry which is preliminary data.</text>
</comment>
<accession>A0A069S445</accession>
<protein>
    <submittedName>
        <fullName evidence="1">Uncharacterized protein</fullName>
    </submittedName>
</protein>
<proteinExistence type="predicted"/>
<organism evidence="1 2">
    <name type="scientific">Phocaeicola vulgatus str. 3975 RP4</name>
    <dbReference type="NCBI Taxonomy" id="1339352"/>
    <lineage>
        <taxon>Bacteria</taxon>
        <taxon>Pseudomonadati</taxon>
        <taxon>Bacteroidota</taxon>
        <taxon>Bacteroidia</taxon>
        <taxon>Bacteroidales</taxon>
        <taxon>Bacteroidaceae</taxon>
        <taxon>Phocaeicola</taxon>
    </lineage>
</organism>
<dbReference type="EMBL" id="JNHM01000174">
    <property type="protein sequence ID" value="KDS43717.1"/>
    <property type="molecule type" value="Genomic_DNA"/>
</dbReference>
<name>A0A069S445_PHOVU</name>
<evidence type="ECO:0000313" key="1">
    <source>
        <dbReference type="EMBL" id="KDS43717.1"/>
    </source>
</evidence>
<dbReference type="Proteomes" id="UP000027661">
    <property type="component" value="Unassembled WGS sequence"/>
</dbReference>